<keyword evidence="6" id="KW-1185">Reference proteome</keyword>
<dbReference type="SUPFAM" id="SSF53850">
    <property type="entry name" value="Periplasmic binding protein-like II"/>
    <property type="match status" value="1"/>
</dbReference>
<dbReference type="Gene3D" id="3.40.190.10">
    <property type="entry name" value="Periplasmic binding protein-like II"/>
    <property type="match status" value="1"/>
</dbReference>
<evidence type="ECO:0000313" key="6">
    <source>
        <dbReference type="Proteomes" id="UP000186894"/>
    </source>
</evidence>
<sequence length="634" mass="71846">MNINKNIFTMSIAALMIGMGAQAAFAFQQSPMLDAEVKAGKLPPVDQRLPTHPRVLDVESIGKFGGTWHRAYKGPGDRWGPTKLIEERALKFFQGADGKLKMIPTFIDSYSMSPDGKEFTFTLLDGLKWSDGVPVTTEDVKFWYEDVFMNKDIVATIDTLYAPGGKPLQVEIVDGRTFKVKFAQPYVYFLTILAKDSTGEPSLDRPSFIMPKHYLKNFMPKYADKAALDKVVAEKGVKKWSDLWSSKGPITAWNQNPDLPVITPWKIVTPPPADVMVMERNPYYYMVDKAGNQLPYIDRIEHKLFDGQENFNLMVVQGQIDMQQRYTFNGDFTFYKENEKRGDYKVLKWTNSEAWSLVPNLTVKDPGLNALINTVDFRHALSIAIDRDTINELSQSGLGKARSASPVSSSPYYNEELAKHWAEHDPDKANELLDKMGLTKRDGDGFRLNKDGKRISIVVETYLDAFANTLEMIRDNWRDIGVELLPRVIDRTQYDSNRDNNDFQMQYTPFDRLSIVPSDPRLMLGDDGYAEQYYTWYQTKGASGMEPPKDSPIRSLWADWDKAAGASTIEEADKATNHMIKTFVEQGYVIGLVGQTPALVIAKNTMKNVRDGLINDDVTRGEGIAYPAQFYFDK</sequence>
<organism evidence="5 6">
    <name type="scientific">Rhizobium oryziradicis</name>
    <dbReference type="NCBI Taxonomy" id="1867956"/>
    <lineage>
        <taxon>Bacteria</taxon>
        <taxon>Pseudomonadati</taxon>
        <taxon>Pseudomonadota</taxon>
        <taxon>Alphaproteobacteria</taxon>
        <taxon>Hyphomicrobiales</taxon>
        <taxon>Rhizobiaceae</taxon>
        <taxon>Rhizobium/Agrobacterium group</taxon>
        <taxon>Rhizobium</taxon>
    </lineage>
</organism>
<feature type="chain" id="PRO_5013181015" evidence="3">
    <location>
        <begin position="27"/>
        <end position="634"/>
    </location>
</feature>
<dbReference type="InterPro" id="IPR039424">
    <property type="entry name" value="SBP_5"/>
</dbReference>
<dbReference type="EMBL" id="MKIM01000020">
    <property type="protein sequence ID" value="OLP46492.1"/>
    <property type="molecule type" value="Genomic_DNA"/>
</dbReference>
<reference evidence="5 6" key="1">
    <citation type="submission" date="2016-09" db="EMBL/GenBank/DDBJ databases">
        <title>Rhizobium oryziradicis sp. nov., isolated from the root of rice.</title>
        <authorList>
            <person name="Zhao J."/>
            <person name="Zhang X."/>
        </authorList>
    </citation>
    <scope>NUCLEOTIDE SEQUENCE [LARGE SCALE GENOMIC DNA]</scope>
    <source>
        <strain evidence="5 6">N19</strain>
    </source>
</reference>
<dbReference type="OrthoDB" id="9803988at2"/>
<accession>A0A1Q8ZX58</accession>
<evidence type="ECO:0000256" key="1">
    <source>
        <dbReference type="ARBA" id="ARBA00004418"/>
    </source>
</evidence>
<dbReference type="RefSeq" id="WP_075637769.1">
    <property type="nucleotide sequence ID" value="NZ_MKIM01000020.1"/>
</dbReference>
<evidence type="ECO:0000259" key="4">
    <source>
        <dbReference type="Pfam" id="PF00496"/>
    </source>
</evidence>
<dbReference type="AlphaFoldDB" id="A0A1Q8ZX58"/>
<gene>
    <name evidence="5" type="ORF">BJF95_15915</name>
</gene>
<protein>
    <submittedName>
        <fullName evidence="5">Peptide ABC transporter substrate-binding protein</fullName>
    </submittedName>
</protein>
<dbReference type="STRING" id="1867956.BJF95_15915"/>
<comment type="subcellular location">
    <subcellularLocation>
        <location evidence="1">Periplasm</location>
    </subcellularLocation>
</comment>
<dbReference type="PANTHER" id="PTHR30290">
    <property type="entry name" value="PERIPLASMIC BINDING COMPONENT OF ABC TRANSPORTER"/>
    <property type="match status" value="1"/>
</dbReference>
<dbReference type="InterPro" id="IPR000914">
    <property type="entry name" value="SBP_5_dom"/>
</dbReference>
<dbReference type="PANTHER" id="PTHR30290:SF62">
    <property type="entry name" value="OLIGOPEPTIDE ABC TRANSPORTER, PERIPLASMIC OLIGOPEPTIDE-BINDING PROTEIN"/>
    <property type="match status" value="1"/>
</dbReference>
<feature type="domain" description="Solute-binding protein family 5" evidence="4">
    <location>
        <begin position="102"/>
        <end position="507"/>
    </location>
</feature>
<name>A0A1Q8ZX58_9HYPH</name>
<evidence type="ECO:0000256" key="3">
    <source>
        <dbReference type="SAM" id="SignalP"/>
    </source>
</evidence>
<dbReference type="Proteomes" id="UP000186894">
    <property type="component" value="Unassembled WGS sequence"/>
</dbReference>
<proteinExistence type="inferred from homology"/>
<dbReference type="GO" id="GO:1904680">
    <property type="term" value="F:peptide transmembrane transporter activity"/>
    <property type="evidence" value="ECO:0007669"/>
    <property type="project" value="TreeGrafter"/>
</dbReference>
<evidence type="ECO:0000256" key="2">
    <source>
        <dbReference type="ARBA" id="ARBA00005695"/>
    </source>
</evidence>
<evidence type="ECO:0000313" key="5">
    <source>
        <dbReference type="EMBL" id="OLP46492.1"/>
    </source>
</evidence>
<comment type="caution">
    <text evidence="5">The sequence shown here is derived from an EMBL/GenBank/DDBJ whole genome shotgun (WGS) entry which is preliminary data.</text>
</comment>
<dbReference type="GO" id="GO:0015833">
    <property type="term" value="P:peptide transport"/>
    <property type="evidence" value="ECO:0007669"/>
    <property type="project" value="TreeGrafter"/>
</dbReference>
<dbReference type="Pfam" id="PF00496">
    <property type="entry name" value="SBP_bac_5"/>
    <property type="match status" value="1"/>
</dbReference>
<comment type="similarity">
    <text evidence="2">Belongs to the bacterial solute-binding protein 5 family.</text>
</comment>
<dbReference type="CDD" id="cd08500">
    <property type="entry name" value="PBP2_NikA_DppA_OppA_like_4"/>
    <property type="match status" value="1"/>
</dbReference>
<feature type="signal peptide" evidence="3">
    <location>
        <begin position="1"/>
        <end position="26"/>
    </location>
</feature>
<dbReference type="Gene3D" id="3.10.105.10">
    <property type="entry name" value="Dipeptide-binding Protein, Domain 3"/>
    <property type="match status" value="1"/>
</dbReference>
<keyword evidence="3" id="KW-0732">Signal</keyword>